<comment type="caution">
    <text evidence="2">The sequence shown here is derived from an EMBL/GenBank/DDBJ whole genome shotgun (WGS) entry which is preliminary data.</text>
</comment>
<dbReference type="GO" id="GO:0016592">
    <property type="term" value="C:mediator complex"/>
    <property type="evidence" value="ECO:0007669"/>
    <property type="project" value="InterPro"/>
</dbReference>
<evidence type="ECO:0000313" key="2">
    <source>
        <dbReference type="EMBL" id="RWR74514.1"/>
    </source>
</evidence>
<feature type="compositionally biased region" description="Gly residues" evidence="1">
    <location>
        <begin position="1"/>
        <end position="24"/>
    </location>
</feature>
<evidence type="ECO:0000256" key="1">
    <source>
        <dbReference type="SAM" id="MobiDB-lite"/>
    </source>
</evidence>
<feature type="region of interest" description="Disordered" evidence="1">
    <location>
        <begin position="257"/>
        <end position="377"/>
    </location>
</feature>
<dbReference type="InterPro" id="IPR038795">
    <property type="entry name" value="MED8_plant"/>
</dbReference>
<dbReference type="Proteomes" id="UP000283530">
    <property type="component" value="Unassembled WGS sequence"/>
</dbReference>
<keyword evidence="3" id="KW-1185">Reference proteome</keyword>
<feature type="compositionally biased region" description="Polar residues" evidence="1">
    <location>
        <begin position="367"/>
        <end position="377"/>
    </location>
</feature>
<dbReference type="EMBL" id="QPKB01000001">
    <property type="protein sequence ID" value="RWR74514.1"/>
    <property type="molecule type" value="Genomic_DNA"/>
</dbReference>
<dbReference type="OrthoDB" id="542418at2759"/>
<dbReference type="AlphaFoldDB" id="A0A3S3M786"/>
<feature type="compositionally biased region" description="Low complexity" evidence="1">
    <location>
        <begin position="333"/>
        <end position="366"/>
    </location>
</feature>
<proteinExistence type="predicted"/>
<protein>
    <submittedName>
        <fullName evidence="2">Mediator of RNA polymerase II transcription subunit 8</fullName>
    </submittedName>
</protein>
<reference evidence="2 3" key="1">
    <citation type="journal article" date="2019" name="Nat. Plants">
        <title>Stout camphor tree genome fills gaps in understanding of flowering plant genome evolution.</title>
        <authorList>
            <person name="Chaw S.M."/>
            <person name="Liu Y.C."/>
            <person name="Wu Y.W."/>
            <person name="Wang H.Y."/>
            <person name="Lin C.I."/>
            <person name="Wu C.S."/>
            <person name="Ke H.M."/>
            <person name="Chang L.Y."/>
            <person name="Hsu C.Y."/>
            <person name="Yang H.T."/>
            <person name="Sudianto E."/>
            <person name="Hsu M.H."/>
            <person name="Wu K.P."/>
            <person name="Wang L.N."/>
            <person name="Leebens-Mack J.H."/>
            <person name="Tsai I.J."/>
        </authorList>
    </citation>
    <scope>NUCLEOTIDE SEQUENCE [LARGE SCALE GENOMIC DNA]</scope>
    <source>
        <strain evidence="3">cv. Chaw 1501</strain>
        <tissue evidence="2">Young leaves</tissue>
    </source>
</reference>
<evidence type="ECO:0000313" key="3">
    <source>
        <dbReference type="Proteomes" id="UP000283530"/>
    </source>
</evidence>
<dbReference type="STRING" id="337451.A0A3S3M786"/>
<organism evidence="2 3">
    <name type="scientific">Cinnamomum micranthum f. kanehirae</name>
    <dbReference type="NCBI Taxonomy" id="337451"/>
    <lineage>
        <taxon>Eukaryota</taxon>
        <taxon>Viridiplantae</taxon>
        <taxon>Streptophyta</taxon>
        <taxon>Embryophyta</taxon>
        <taxon>Tracheophyta</taxon>
        <taxon>Spermatophyta</taxon>
        <taxon>Magnoliopsida</taxon>
        <taxon>Magnoliidae</taxon>
        <taxon>Laurales</taxon>
        <taxon>Lauraceae</taxon>
        <taxon>Cinnamomum</taxon>
    </lineage>
</organism>
<feature type="compositionally biased region" description="Polar residues" evidence="1">
    <location>
        <begin position="271"/>
        <end position="281"/>
    </location>
</feature>
<dbReference type="PANTHER" id="PTHR35552:SF1">
    <property type="entry name" value="MEDIATOR OF RNA POLYMERASE II TRANSCRIPTION SUBUNIT 8"/>
    <property type="match status" value="1"/>
</dbReference>
<feature type="compositionally biased region" description="Low complexity" evidence="1">
    <location>
        <begin position="550"/>
        <end position="563"/>
    </location>
</feature>
<feature type="compositionally biased region" description="Polar residues" evidence="1">
    <location>
        <begin position="295"/>
        <end position="312"/>
    </location>
</feature>
<feature type="region of interest" description="Disordered" evidence="1">
    <location>
        <begin position="522"/>
        <end position="563"/>
    </location>
</feature>
<name>A0A3S3M786_9MAGN</name>
<feature type="compositionally biased region" description="Polar residues" evidence="1">
    <location>
        <begin position="522"/>
        <end position="549"/>
    </location>
</feature>
<sequence length="563" mass="60719">MAMAMAGGGASTGTEGGVGVGGGDEAAANQTKVERLNQAVQQQLNLESVKTRAVGLSKAISRILEDFDAIARSNSVPKWQDVLGQFSMVNLELFNIVEDIKKVSKAFVVNPKNVNQETATILPVMLSSKLLPEMEAEDNSKREQLLHGLQNFPISAQIEKLKMRIDMIGAACESAEKVIADARKAFGLGTRQGPTILPTLDKVQAAKIQEQETLLRAAVNFGEGLRIPGDQRHLPHVLPMHLVDVLNFGDGAQNLVDTSGGYPKNAPPSMPSGNTTTQGSVLQGPGPQLIGRSVPSPSGVTGASSFDNTSASPLPYANSPRSGTGMMNTPSPQQQTQQQQQQQQQRKMMQLPQHQQQFLAQQQMRQTSTPGGLGQNSVQQLQDIQGQAQQKFQPVHGQHQMQYSQPLGHQQFQSRQMQPGHVQHSIGQNQISQGNQLRGHLGQFTGSANNALFNAAQSSPNSQMISNMSAGIPSQSLLPRVQFGLSGGHPQRSHASQILGDQMFNMGAANSSNMVPMQQQQHSTQGGYGNIPTNTQNLQPGMVNLQNTSQNPNYPQQRQQNPQ</sequence>
<accession>A0A3S3M786</accession>
<feature type="compositionally biased region" description="Polar residues" evidence="1">
    <location>
        <begin position="319"/>
        <end position="332"/>
    </location>
</feature>
<feature type="region of interest" description="Disordered" evidence="1">
    <location>
        <begin position="1"/>
        <end position="25"/>
    </location>
</feature>
<dbReference type="PANTHER" id="PTHR35552">
    <property type="entry name" value="MEDIATOR OF RNA POLYMERASE II TRANSCRIPTION SUBUNIT 8"/>
    <property type="match status" value="1"/>
</dbReference>
<gene>
    <name evidence="2" type="ORF">CKAN_00284500</name>
</gene>